<dbReference type="Proteomes" id="UP001595812">
    <property type="component" value="Unassembled WGS sequence"/>
</dbReference>
<evidence type="ECO:0000259" key="3">
    <source>
        <dbReference type="Pfam" id="PF18962"/>
    </source>
</evidence>
<keyword evidence="5" id="KW-1185">Reference proteome</keyword>
<keyword evidence="1 2" id="KW-0732">Signal</keyword>
<comment type="caution">
    <text evidence="4">The sequence shown here is derived from an EMBL/GenBank/DDBJ whole genome shotgun (WGS) entry which is preliminary data.</text>
</comment>
<dbReference type="SUPFAM" id="SSF103647">
    <property type="entry name" value="TSP type-3 repeat"/>
    <property type="match status" value="1"/>
</dbReference>
<organism evidence="4 5">
    <name type="scientific">Winogradskyella maritima</name>
    <dbReference type="NCBI Taxonomy" id="1517766"/>
    <lineage>
        <taxon>Bacteria</taxon>
        <taxon>Pseudomonadati</taxon>
        <taxon>Bacteroidota</taxon>
        <taxon>Flavobacteriia</taxon>
        <taxon>Flavobacteriales</taxon>
        <taxon>Flavobacteriaceae</taxon>
        <taxon>Winogradskyella</taxon>
    </lineage>
</organism>
<dbReference type="EMBL" id="JBHSAT010000001">
    <property type="protein sequence ID" value="MFC3875671.1"/>
    <property type="molecule type" value="Genomic_DNA"/>
</dbReference>
<sequence>MKHFYSFLILISLSFCYTQAQVLAYPTDYRVKHYVADGDVNCLDLSKKERIIIGFQNDVSVKYYPTITDANNQTNELNQFYQPITDNHSIYARVSKTLDVTAYAVSEIQIFYTACIVIPSHPQGLTQCDTTTPPPPGLTDPFCGSAIIVCDINDDGQEVIDLYDYTPWFSINHFNEAYNLYCNASETDIYRAFYLNNIDATNETNEISNIYTLTGNSPELYYKIKNTATNQSLTYITREFCLKDCSDEDTDNDGVTDEKELDYDSDLDGITNRLDSDDDNDTILTINEDHNGNGDPTDDDIDGSGIPDYLEANITLSTTPRRQSTFRLYPNPTKSESVSIEFSNLKNEYDISLYDLNGKKILERYRLFASDYKLELKDIQSGLYFLKITTNSKSEIQKLIVN</sequence>
<accession>A0ABV8AFN0</accession>
<evidence type="ECO:0000256" key="2">
    <source>
        <dbReference type="SAM" id="SignalP"/>
    </source>
</evidence>
<proteinExistence type="predicted"/>
<dbReference type="InterPro" id="IPR028974">
    <property type="entry name" value="TSP_type-3_rpt"/>
</dbReference>
<feature type="signal peptide" evidence="2">
    <location>
        <begin position="1"/>
        <end position="20"/>
    </location>
</feature>
<dbReference type="InterPro" id="IPR026444">
    <property type="entry name" value="Secre_tail"/>
</dbReference>
<reference evidence="5" key="1">
    <citation type="journal article" date="2019" name="Int. J. Syst. Evol. Microbiol.">
        <title>The Global Catalogue of Microorganisms (GCM) 10K type strain sequencing project: providing services to taxonomists for standard genome sequencing and annotation.</title>
        <authorList>
            <consortium name="The Broad Institute Genomics Platform"/>
            <consortium name="The Broad Institute Genome Sequencing Center for Infectious Disease"/>
            <person name="Wu L."/>
            <person name="Ma J."/>
        </authorList>
    </citation>
    <scope>NUCLEOTIDE SEQUENCE [LARGE SCALE GENOMIC DNA]</scope>
    <source>
        <strain evidence="5">CECT 8979</strain>
    </source>
</reference>
<dbReference type="Pfam" id="PF18962">
    <property type="entry name" value="Por_Secre_tail"/>
    <property type="match status" value="1"/>
</dbReference>
<evidence type="ECO:0000256" key="1">
    <source>
        <dbReference type="ARBA" id="ARBA00022729"/>
    </source>
</evidence>
<feature type="domain" description="Secretion system C-terminal sorting" evidence="3">
    <location>
        <begin position="328"/>
        <end position="401"/>
    </location>
</feature>
<dbReference type="RefSeq" id="WP_386095876.1">
    <property type="nucleotide sequence ID" value="NZ_JBHSAT010000001.1"/>
</dbReference>
<evidence type="ECO:0000313" key="5">
    <source>
        <dbReference type="Proteomes" id="UP001595812"/>
    </source>
</evidence>
<evidence type="ECO:0000313" key="4">
    <source>
        <dbReference type="EMBL" id="MFC3875671.1"/>
    </source>
</evidence>
<feature type="chain" id="PRO_5045613071" evidence="2">
    <location>
        <begin position="21"/>
        <end position="402"/>
    </location>
</feature>
<gene>
    <name evidence="4" type="ORF">ACFOSX_00370</name>
</gene>
<protein>
    <submittedName>
        <fullName evidence="4">T9SS type A sorting domain-containing protein</fullName>
    </submittedName>
</protein>
<dbReference type="NCBIfam" id="TIGR04183">
    <property type="entry name" value="Por_Secre_tail"/>
    <property type="match status" value="1"/>
</dbReference>
<name>A0ABV8AFN0_9FLAO</name>